<dbReference type="RefSeq" id="WP_137339988.1">
    <property type="nucleotide sequence ID" value="NZ_BSQH01000007.1"/>
</dbReference>
<comment type="caution">
    <text evidence="2">The sequence shown here is derived from an EMBL/GenBank/DDBJ whole genome shotgun (WGS) entry which is preliminary data.</text>
</comment>
<name>A0A4V6BM17_9BACT</name>
<evidence type="ECO:0000256" key="1">
    <source>
        <dbReference type="SAM" id="Phobius"/>
    </source>
</evidence>
<proteinExistence type="predicted"/>
<dbReference type="AlphaFoldDB" id="A0A4V6BM17"/>
<reference evidence="2 3" key="1">
    <citation type="submission" date="2019-05" db="EMBL/GenBank/DDBJ databases">
        <title>Dyadobacter AR-3-8 sp. nov., isolated from arctic soil.</title>
        <authorList>
            <person name="Chaudhary D.K."/>
        </authorList>
    </citation>
    <scope>NUCLEOTIDE SEQUENCE [LARGE SCALE GENOMIC DNA]</scope>
    <source>
        <strain evidence="2 3">AR-3-8</strain>
    </source>
</reference>
<protein>
    <submittedName>
        <fullName evidence="2">HEAT repeat domain-containing protein</fullName>
    </submittedName>
</protein>
<dbReference type="InterPro" id="IPR016024">
    <property type="entry name" value="ARM-type_fold"/>
</dbReference>
<dbReference type="SUPFAM" id="SSF48371">
    <property type="entry name" value="ARM repeat"/>
    <property type="match status" value="1"/>
</dbReference>
<keyword evidence="3" id="KW-1185">Reference proteome</keyword>
<evidence type="ECO:0000313" key="2">
    <source>
        <dbReference type="EMBL" id="TKT92443.1"/>
    </source>
</evidence>
<dbReference type="Gene3D" id="1.25.10.10">
    <property type="entry name" value="Leucine-rich Repeat Variant"/>
    <property type="match status" value="1"/>
</dbReference>
<dbReference type="Proteomes" id="UP000304900">
    <property type="component" value="Unassembled WGS sequence"/>
</dbReference>
<keyword evidence="1" id="KW-1133">Transmembrane helix</keyword>
<accession>A0A4V6BM17</accession>
<dbReference type="OrthoDB" id="667398at2"/>
<dbReference type="InterPro" id="IPR011989">
    <property type="entry name" value="ARM-like"/>
</dbReference>
<dbReference type="Pfam" id="PF13646">
    <property type="entry name" value="HEAT_2"/>
    <property type="match status" value="1"/>
</dbReference>
<keyword evidence="1" id="KW-0812">Transmembrane</keyword>
<evidence type="ECO:0000313" key="3">
    <source>
        <dbReference type="Proteomes" id="UP000304900"/>
    </source>
</evidence>
<organism evidence="2 3">
    <name type="scientific">Dyadobacter frigoris</name>
    <dbReference type="NCBI Taxonomy" id="2576211"/>
    <lineage>
        <taxon>Bacteria</taxon>
        <taxon>Pseudomonadati</taxon>
        <taxon>Bacteroidota</taxon>
        <taxon>Cytophagia</taxon>
        <taxon>Cytophagales</taxon>
        <taxon>Spirosomataceae</taxon>
        <taxon>Dyadobacter</taxon>
    </lineage>
</organism>
<gene>
    <name evidence="2" type="ORF">FDK13_10765</name>
</gene>
<keyword evidence="1" id="KW-0472">Membrane</keyword>
<dbReference type="EMBL" id="SZVO01000004">
    <property type="protein sequence ID" value="TKT92443.1"/>
    <property type="molecule type" value="Genomic_DNA"/>
</dbReference>
<sequence>MNQDIENLLDKYYNGETTLEEEKYLRLFFQNDNIPAHLQSHTAQFRYFAEAGKEQPTMVFDFHTQEKTVSKKSAKIKILTSWSLRIAAGLALLITGFASGFIYNYKVNKNQNSENNYISGTEAEPVLKMRKVLAFDQSENTSASDRIQAVSQSYELSGADAEITELLVNVLNFDVNVNVRLAAFQALLRFENEAGVRQALIQSLSIQTDPNLQIRLIEALVRMKEKRAVEQIQRIARNQEVLGVVRAKAEEGLSFLNQEKDPAS</sequence>
<feature type="transmembrane region" description="Helical" evidence="1">
    <location>
        <begin position="82"/>
        <end position="103"/>
    </location>
</feature>